<evidence type="ECO:0000313" key="2">
    <source>
        <dbReference type="EMBL" id="VVC88213.1"/>
    </source>
</evidence>
<reference evidence="2 3" key="1">
    <citation type="submission" date="2017-07" db="EMBL/GenBank/DDBJ databases">
        <authorList>
            <person name="Talla V."/>
            <person name="Backstrom N."/>
        </authorList>
    </citation>
    <scope>NUCLEOTIDE SEQUENCE [LARGE SCALE GENOMIC DNA]</scope>
</reference>
<keyword evidence="3" id="KW-1185">Reference proteome</keyword>
<gene>
    <name evidence="2" type="ORF">LSINAPIS_LOCUS1639</name>
</gene>
<evidence type="ECO:0000256" key="1">
    <source>
        <dbReference type="SAM" id="MobiDB-lite"/>
    </source>
</evidence>
<feature type="compositionally biased region" description="Basic and acidic residues" evidence="1">
    <location>
        <begin position="1"/>
        <end position="12"/>
    </location>
</feature>
<evidence type="ECO:0000313" key="3">
    <source>
        <dbReference type="Proteomes" id="UP000324832"/>
    </source>
</evidence>
<organism evidence="2 3">
    <name type="scientific">Leptidea sinapis</name>
    <dbReference type="NCBI Taxonomy" id="189913"/>
    <lineage>
        <taxon>Eukaryota</taxon>
        <taxon>Metazoa</taxon>
        <taxon>Ecdysozoa</taxon>
        <taxon>Arthropoda</taxon>
        <taxon>Hexapoda</taxon>
        <taxon>Insecta</taxon>
        <taxon>Pterygota</taxon>
        <taxon>Neoptera</taxon>
        <taxon>Endopterygota</taxon>
        <taxon>Lepidoptera</taxon>
        <taxon>Glossata</taxon>
        <taxon>Ditrysia</taxon>
        <taxon>Papilionoidea</taxon>
        <taxon>Pieridae</taxon>
        <taxon>Dismorphiinae</taxon>
        <taxon>Leptidea</taxon>
    </lineage>
</organism>
<sequence>MEAGRGRAEAEHPGAGVKAGAISQCRRRAQLLEKTEEQSTRKRSYLLTHPTGRSTCESLAAPTRGRSAGGGEERPARGEPPPA</sequence>
<dbReference type="Proteomes" id="UP000324832">
    <property type="component" value="Unassembled WGS sequence"/>
</dbReference>
<accession>A0A5E4PS52</accession>
<dbReference type="AlphaFoldDB" id="A0A5E4PS52"/>
<proteinExistence type="predicted"/>
<name>A0A5E4PS52_9NEOP</name>
<protein>
    <submittedName>
        <fullName evidence="2">Uncharacterized protein</fullName>
    </submittedName>
</protein>
<feature type="compositionally biased region" description="Basic and acidic residues" evidence="1">
    <location>
        <begin position="30"/>
        <end position="40"/>
    </location>
</feature>
<dbReference type="EMBL" id="FZQP02000260">
    <property type="protein sequence ID" value="VVC88213.1"/>
    <property type="molecule type" value="Genomic_DNA"/>
</dbReference>
<feature type="region of interest" description="Disordered" evidence="1">
    <location>
        <begin position="1"/>
        <end position="83"/>
    </location>
</feature>